<dbReference type="Proteomes" id="UP001307608">
    <property type="component" value="Chromosome"/>
</dbReference>
<organism evidence="1 2">
    <name type="scientific">Marinomonas pontica</name>
    <dbReference type="NCBI Taxonomy" id="264739"/>
    <lineage>
        <taxon>Bacteria</taxon>
        <taxon>Pseudomonadati</taxon>
        <taxon>Pseudomonadota</taxon>
        <taxon>Gammaproteobacteria</taxon>
        <taxon>Oceanospirillales</taxon>
        <taxon>Oceanospirillaceae</taxon>
        <taxon>Marinomonas</taxon>
    </lineage>
</organism>
<accession>A0ABN6WKJ5</accession>
<name>A0ABN6WKJ5_9GAMM</name>
<reference evidence="1 2" key="1">
    <citation type="submission" date="2023-01" db="EMBL/GenBank/DDBJ databases">
        <title>Complete genome sequence of Marinomonas pontica strain 200518_36.</title>
        <authorList>
            <person name="Ueki S."/>
            <person name="Gajardo G."/>
            <person name="Maruyama F."/>
        </authorList>
    </citation>
    <scope>NUCLEOTIDE SEQUENCE [LARGE SCALE GENOMIC DNA]</scope>
    <source>
        <strain evidence="1 2">200518_36</strain>
    </source>
</reference>
<dbReference type="EMBL" id="AP027271">
    <property type="protein sequence ID" value="BDX02088.1"/>
    <property type="molecule type" value="Genomic_DNA"/>
</dbReference>
<sequence length="63" mass="6935">MTEEEMNTCIQSGITTGFAQVITMSPIGLSTGYGDNQNSIKRTKKPNPTNATILRLFKQNNDN</sequence>
<protein>
    <submittedName>
        <fullName evidence="1">Uncharacterized protein</fullName>
    </submittedName>
</protein>
<evidence type="ECO:0000313" key="2">
    <source>
        <dbReference type="Proteomes" id="UP001307608"/>
    </source>
</evidence>
<keyword evidence="2" id="KW-1185">Reference proteome</keyword>
<proteinExistence type="predicted"/>
<gene>
    <name evidence="1" type="ORF">MACH16_08360</name>
</gene>
<evidence type="ECO:0000313" key="1">
    <source>
        <dbReference type="EMBL" id="BDX02088.1"/>
    </source>
</evidence>